<reference evidence="1 2" key="1">
    <citation type="submission" date="2023-02" db="EMBL/GenBank/DDBJ databases">
        <title>LHISI_Scaffold_Assembly.</title>
        <authorList>
            <person name="Stuart O.P."/>
            <person name="Cleave R."/>
            <person name="Magrath M.J.L."/>
            <person name="Mikheyev A.S."/>
        </authorList>
    </citation>
    <scope>NUCLEOTIDE SEQUENCE [LARGE SCALE GENOMIC DNA]</scope>
    <source>
        <strain evidence="1">Daus_M_001</strain>
        <tissue evidence="1">Leg muscle</tissue>
    </source>
</reference>
<accession>A0ABQ9G881</accession>
<evidence type="ECO:0000313" key="2">
    <source>
        <dbReference type="Proteomes" id="UP001159363"/>
    </source>
</evidence>
<evidence type="ECO:0000313" key="1">
    <source>
        <dbReference type="EMBL" id="KAJ8868640.1"/>
    </source>
</evidence>
<dbReference type="Proteomes" id="UP001159363">
    <property type="component" value="Chromosome 13"/>
</dbReference>
<gene>
    <name evidence="1" type="ORF">PR048_030179</name>
</gene>
<protein>
    <submittedName>
        <fullName evidence="1">Uncharacterized protein</fullName>
    </submittedName>
</protein>
<dbReference type="EMBL" id="JARBHB010000014">
    <property type="protein sequence ID" value="KAJ8868640.1"/>
    <property type="molecule type" value="Genomic_DNA"/>
</dbReference>
<sequence length="623" mass="70276">MAMVAERLDCSLPTKAKRAHSPAGSLPDFRKWESYRTIPLAGGFSRGSAGTPCHFIPALLHTHLTSPSPALKNSMTGWTPTYCAFDQLRPLVKKHVWHASENSYANNIRTKECIMAPKDNARCCWLLGWKLHLLLRPCYVQDKRYQQQTIENGGGNPVNNGDPVDEDDCIARDHDIAYDCATTSEEVGEAVSKFTSDFIHNENFHSTIGAAGLGINYGLESLTVVQVCVLKMPQRLIQNLIHVNHVQHQLEVAIVQTVFQVVQLWLFIYSHVKTTCVTASAVVVSRQCKYEALILSPDLQVVAEEMFPDIPCGDTDARLHHRGSNLDPGSDLRSTLETVAPFEFRAGLEIEMKFISNHQKFAVRNLDQRSAAIVDKCVLFRKYDRQLYRQETDDTPYAYRNESAFFYNEGSEILSSHALGSNTNAARLNVLCGNTRRKHRNVCGGERRERGRIEELELCGHGTRGEVREKKDRRAGGVWTCRRREVRENNNRRAGGVWTWRGDVSEKKDRVAVVAWMWKEGERRGEVGEKKDRVAVVVWMWNEGERRGVVREKRIEVLEGCDCGRMGEVREKKDRRAGGVWTCWTGDAREKKDRIAGGCGLCSCRFLGKGGEPVPLILSCSAD</sequence>
<proteinExistence type="predicted"/>
<keyword evidence="2" id="KW-1185">Reference proteome</keyword>
<comment type="caution">
    <text evidence="1">The sequence shown here is derived from an EMBL/GenBank/DDBJ whole genome shotgun (WGS) entry which is preliminary data.</text>
</comment>
<organism evidence="1 2">
    <name type="scientific">Dryococelus australis</name>
    <dbReference type="NCBI Taxonomy" id="614101"/>
    <lineage>
        <taxon>Eukaryota</taxon>
        <taxon>Metazoa</taxon>
        <taxon>Ecdysozoa</taxon>
        <taxon>Arthropoda</taxon>
        <taxon>Hexapoda</taxon>
        <taxon>Insecta</taxon>
        <taxon>Pterygota</taxon>
        <taxon>Neoptera</taxon>
        <taxon>Polyneoptera</taxon>
        <taxon>Phasmatodea</taxon>
        <taxon>Verophasmatodea</taxon>
        <taxon>Anareolatae</taxon>
        <taxon>Phasmatidae</taxon>
        <taxon>Eurycanthinae</taxon>
        <taxon>Dryococelus</taxon>
    </lineage>
</organism>
<name>A0ABQ9G881_9NEOP</name>